<gene>
    <name evidence="4" type="primary">CKB1_1</name>
    <name evidence="4" type="ORF">FOZ62_000510</name>
</gene>
<comment type="similarity">
    <text evidence="1 2">Belongs to the casein kinase 2 subunit beta family.</text>
</comment>
<feature type="non-terminal residue" evidence="4">
    <location>
        <position position="138"/>
    </location>
</feature>
<dbReference type="GO" id="GO:0005737">
    <property type="term" value="C:cytoplasm"/>
    <property type="evidence" value="ECO:0007669"/>
    <property type="project" value="TreeGrafter"/>
</dbReference>
<dbReference type="GO" id="GO:0005956">
    <property type="term" value="C:protein kinase CK2 complex"/>
    <property type="evidence" value="ECO:0007669"/>
    <property type="project" value="UniProtKB-UniRule"/>
</dbReference>
<dbReference type="Gene3D" id="1.10.1820.10">
    <property type="entry name" value="protein kinase ck2 holoenzyme, chain C, domain 1"/>
    <property type="match status" value="1"/>
</dbReference>
<feature type="transmembrane region" description="Helical" evidence="3">
    <location>
        <begin position="103"/>
        <end position="120"/>
    </location>
</feature>
<evidence type="ECO:0000256" key="2">
    <source>
        <dbReference type="RuleBase" id="RU361268"/>
    </source>
</evidence>
<dbReference type="AlphaFoldDB" id="A0A7J6S9G8"/>
<dbReference type="SMART" id="SM01085">
    <property type="entry name" value="CK_II_beta"/>
    <property type="match status" value="1"/>
</dbReference>
<dbReference type="Proteomes" id="UP000574390">
    <property type="component" value="Unassembled WGS sequence"/>
</dbReference>
<evidence type="ECO:0000256" key="3">
    <source>
        <dbReference type="SAM" id="Phobius"/>
    </source>
</evidence>
<sequence>MSKSDSEGLSDEASDDLSEDEGVSWIEWFCRCKGNEYFIEVDEDYVLDDFNLTGLRDIVQDEELDSGQLDTSKEDAIESAAQMLYGLIHASGLSSPFGDVSLLYGWVVGYVIYLVFRFLLTSRGMQAMLDKYSAFTYG</sequence>
<organism evidence="4 5">
    <name type="scientific">Perkinsus olseni</name>
    <name type="common">Perkinsus atlanticus</name>
    <dbReference type="NCBI Taxonomy" id="32597"/>
    <lineage>
        <taxon>Eukaryota</taxon>
        <taxon>Sar</taxon>
        <taxon>Alveolata</taxon>
        <taxon>Perkinsozoa</taxon>
        <taxon>Perkinsea</taxon>
        <taxon>Perkinsida</taxon>
        <taxon>Perkinsidae</taxon>
        <taxon>Perkinsus</taxon>
    </lineage>
</organism>
<accession>A0A7J6S9G8</accession>
<keyword evidence="3" id="KW-1133">Transmembrane helix</keyword>
<dbReference type="InterPro" id="IPR000704">
    <property type="entry name" value="Casein_kinase_II_reg-sub"/>
</dbReference>
<evidence type="ECO:0000313" key="5">
    <source>
        <dbReference type="Proteomes" id="UP000574390"/>
    </source>
</evidence>
<comment type="subunit">
    <text evidence="2">Tetramer of two alpha and two beta subunits.</text>
</comment>
<dbReference type="SUPFAM" id="SSF57798">
    <property type="entry name" value="Casein kinase II beta subunit"/>
    <property type="match status" value="1"/>
</dbReference>
<comment type="caution">
    <text evidence="4">The sequence shown here is derived from an EMBL/GenBank/DDBJ whole genome shotgun (WGS) entry which is preliminary data.</text>
</comment>
<dbReference type="PANTHER" id="PTHR11740">
    <property type="entry name" value="CASEIN KINASE II SUBUNIT BETA"/>
    <property type="match status" value="1"/>
</dbReference>
<evidence type="ECO:0000256" key="1">
    <source>
        <dbReference type="ARBA" id="ARBA00006941"/>
    </source>
</evidence>
<keyword evidence="3" id="KW-0472">Membrane</keyword>
<dbReference type="PANTHER" id="PTHR11740:SF0">
    <property type="entry name" value="CASEIN KINASE II SUBUNIT BETA"/>
    <property type="match status" value="1"/>
</dbReference>
<dbReference type="GO" id="GO:0019887">
    <property type="term" value="F:protein kinase regulator activity"/>
    <property type="evidence" value="ECO:0007669"/>
    <property type="project" value="InterPro"/>
</dbReference>
<reference evidence="4 5" key="1">
    <citation type="submission" date="2020-04" db="EMBL/GenBank/DDBJ databases">
        <title>Perkinsus olseni comparative genomics.</title>
        <authorList>
            <person name="Bogema D.R."/>
        </authorList>
    </citation>
    <scope>NUCLEOTIDE SEQUENCE [LARGE SCALE GENOMIC DNA]</scope>
    <source>
        <strain evidence="4">ATCC PRA-205</strain>
    </source>
</reference>
<keyword evidence="3" id="KW-0812">Transmembrane</keyword>
<proteinExistence type="inferred from homology"/>
<dbReference type="InterPro" id="IPR016149">
    <property type="entry name" value="Casein_kin_II_reg-sub_N"/>
</dbReference>
<evidence type="ECO:0000313" key="4">
    <source>
        <dbReference type="EMBL" id="KAF4729295.1"/>
    </source>
</evidence>
<dbReference type="EMBL" id="JABANM010016516">
    <property type="protein sequence ID" value="KAF4729295.1"/>
    <property type="molecule type" value="Genomic_DNA"/>
</dbReference>
<dbReference type="InterPro" id="IPR035991">
    <property type="entry name" value="Casein_kinase_II_beta-like"/>
</dbReference>
<dbReference type="Pfam" id="PF01214">
    <property type="entry name" value="CK_II_beta"/>
    <property type="match status" value="1"/>
</dbReference>
<protein>
    <recommendedName>
        <fullName evidence="2">Casein kinase II subunit beta</fullName>
        <shortName evidence="2">CK II beta</shortName>
    </recommendedName>
</protein>
<dbReference type="PRINTS" id="PR00472">
    <property type="entry name" value="CASNKINASEII"/>
</dbReference>
<name>A0A7J6S9G8_PEROL</name>